<organism evidence="2 3">
    <name type="scientific">Pichia kudriavzevii</name>
    <name type="common">Yeast</name>
    <name type="synonym">Issatchenkia orientalis</name>
    <dbReference type="NCBI Taxonomy" id="4909"/>
    <lineage>
        <taxon>Eukaryota</taxon>
        <taxon>Fungi</taxon>
        <taxon>Dikarya</taxon>
        <taxon>Ascomycota</taxon>
        <taxon>Saccharomycotina</taxon>
        <taxon>Pichiomycetes</taxon>
        <taxon>Pichiales</taxon>
        <taxon>Pichiaceae</taxon>
        <taxon>Pichia</taxon>
    </lineage>
</organism>
<protein>
    <recommendedName>
        <fullName evidence="4">Autophagy-related protein 16 domain-containing protein</fullName>
    </recommendedName>
</protein>
<evidence type="ECO:0000256" key="1">
    <source>
        <dbReference type="SAM" id="Coils"/>
    </source>
</evidence>
<dbReference type="AlphaFoldDB" id="A0A2U9QZE7"/>
<dbReference type="RefSeq" id="XP_029319899.1">
    <property type="nucleotide sequence ID" value="XM_029464039.1"/>
</dbReference>
<evidence type="ECO:0008006" key="4">
    <source>
        <dbReference type="Google" id="ProtNLM"/>
    </source>
</evidence>
<accession>A0A2U9QZE7</accession>
<evidence type="ECO:0000313" key="3">
    <source>
        <dbReference type="Proteomes" id="UP000249293"/>
    </source>
</evidence>
<dbReference type="OrthoDB" id="3996242at2759"/>
<dbReference type="EMBL" id="CP028773">
    <property type="protein sequence ID" value="AWU74422.1"/>
    <property type="molecule type" value="Genomic_DNA"/>
</dbReference>
<dbReference type="GeneID" id="40382132"/>
<sequence>MIHVCPFFPFEMTLQICSVIKYWDDLLTSLTRLSFVSLVIFLNEKIVSLNKRYDQLRSDDSVRRLDSALSTIKELNEKLQNYENIIKEKDFVNNELILAYGDAKKDKESIKEHYSKLQRKYNQLQEEIQLSRRSMDVINDRILELQFENNILNQRHRKSKNA</sequence>
<evidence type="ECO:0000313" key="2">
    <source>
        <dbReference type="EMBL" id="AWU74422.1"/>
    </source>
</evidence>
<keyword evidence="1" id="KW-0175">Coiled coil</keyword>
<proteinExistence type="predicted"/>
<dbReference type="VEuPathDB" id="FungiDB:C5L36_0A10090"/>
<gene>
    <name evidence="2" type="ORF">C5L36_0A10090</name>
</gene>
<name>A0A2U9QZE7_PICKU</name>
<reference evidence="2 3" key="1">
    <citation type="submission" date="2018-06" db="EMBL/GenBank/DDBJ databases">
        <title>Population genomics shows no distinction between pathogenic Candida krusei and environmental Pichia kudriavzevii: One species, four names.</title>
        <authorList>
            <person name="Douglass A.P."/>
            <person name="Offei B."/>
            <person name="Braun-Galleani S."/>
            <person name="Coughlan A.Y."/>
            <person name="Martos A."/>
            <person name="Ortiz-Merino R.A."/>
            <person name="Byrne K.P."/>
            <person name="Wolfe K.H."/>
        </authorList>
    </citation>
    <scope>NUCLEOTIDE SEQUENCE [LARGE SCALE GENOMIC DNA]</scope>
    <source>
        <strain evidence="2 3">CBS573</strain>
    </source>
</reference>
<dbReference type="KEGG" id="pkz:C5L36_0A10090"/>
<feature type="coiled-coil region" evidence="1">
    <location>
        <begin position="39"/>
        <end position="141"/>
    </location>
</feature>
<dbReference type="Proteomes" id="UP000249293">
    <property type="component" value="Chromosome 1"/>
</dbReference>
<dbReference type="STRING" id="4909.A0A2U9QZE7"/>
<keyword evidence="3" id="KW-1185">Reference proteome</keyword>
<dbReference type="Gene3D" id="1.20.5.170">
    <property type="match status" value="1"/>
</dbReference>